<keyword evidence="2" id="KW-0812">Transmembrane</keyword>
<evidence type="ECO:0000256" key="2">
    <source>
        <dbReference type="SAM" id="Phobius"/>
    </source>
</evidence>
<evidence type="ECO:0000313" key="3">
    <source>
        <dbReference type="EMBL" id="MUH72120.1"/>
    </source>
</evidence>
<protein>
    <submittedName>
        <fullName evidence="3">Uncharacterized protein</fullName>
    </submittedName>
</protein>
<keyword evidence="2" id="KW-1133">Transmembrane helix</keyword>
<evidence type="ECO:0000313" key="4">
    <source>
        <dbReference type="Proteomes" id="UP000439994"/>
    </source>
</evidence>
<organism evidence="3 4">
    <name type="scientific">Psychrosphaera haliotis</name>
    <dbReference type="NCBI Taxonomy" id="555083"/>
    <lineage>
        <taxon>Bacteria</taxon>
        <taxon>Pseudomonadati</taxon>
        <taxon>Pseudomonadota</taxon>
        <taxon>Gammaproteobacteria</taxon>
        <taxon>Alteromonadales</taxon>
        <taxon>Pseudoalteromonadaceae</taxon>
        <taxon>Psychrosphaera</taxon>
    </lineage>
</organism>
<reference evidence="3 4" key="1">
    <citation type="submission" date="2019-11" db="EMBL/GenBank/DDBJ databases">
        <title>P. haliotis isolates from Z. marina roots.</title>
        <authorList>
            <person name="Cohen M."/>
            <person name="Jospin G."/>
            <person name="Eisen J.A."/>
            <person name="Coil D.A."/>
        </authorList>
    </citation>
    <scope>NUCLEOTIDE SEQUENCE [LARGE SCALE GENOMIC DNA]</scope>
    <source>
        <strain evidence="3 4">UCD-MCMsp1aY</strain>
    </source>
</reference>
<feature type="coiled-coil region" evidence="1">
    <location>
        <begin position="8"/>
        <end position="35"/>
    </location>
</feature>
<gene>
    <name evidence="3" type="ORF">GNP35_06310</name>
</gene>
<evidence type="ECO:0000256" key="1">
    <source>
        <dbReference type="SAM" id="Coils"/>
    </source>
</evidence>
<name>A0A6N8FAV2_9GAMM</name>
<dbReference type="AlphaFoldDB" id="A0A6N8FAV2"/>
<comment type="caution">
    <text evidence="3">The sequence shown here is derived from an EMBL/GenBank/DDBJ whole genome shotgun (WGS) entry which is preliminary data.</text>
</comment>
<sequence>MGNESQLRNETQQILSKLEELLIQQQEELAITKAQAEDKGITDQISEFLSSTIGIIVLSSLLSISLLVALALFLKRKALQPRIR</sequence>
<feature type="transmembrane region" description="Helical" evidence="2">
    <location>
        <begin position="53"/>
        <end position="74"/>
    </location>
</feature>
<keyword evidence="2" id="KW-0472">Membrane</keyword>
<accession>A0A6N8FAV2</accession>
<keyword evidence="4" id="KW-1185">Reference proteome</keyword>
<keyword evidence="1" id="KW-0175">Coiled coil</keyword>
<proteinExistence type="predicted"/>
<dbReference type="RefSeq" id="WP_155695322.1">
    <property type="nucleotide sequence ID" value="NZ_WOCD01000003.1"/>
</dbReference>
<dbReference type="Proteomes" id="UP000439994">
    <property type="component" value="Unassembled WGS sequence"/>
</dbReference>
<dbReference type="EMBL" id="WOCD01000003">
    <property type="protein sequence ID" value="MUH72120.1"/>
    <property type="molecule type" value="Genomic_DNA"/>
</dbReference>